<name>A0AAD6MW33_9EURO</name>
<organism evidence="2 3">
    <name type="scientific">Penicillium malachiteum</name>
    <dbReference type="NCBI Taxonomy" id="1324776"/>
    <lineage>
        <taxon>Eukaryota</taxon>
        <taxon>Fungi</taxon>
        <taxon>Dikarya</taxon>
        <taxon>Ascomycota</taxon>
        <taxon>Pezizomycotina</taxon>
        <taxon>Eurotiomycetes</taxon>
        <taxon>Eurotiomycetidae</taxon>
        <taxon>Eurotiales</taxon>
        <taxon>Aspergillaceae</taxon>
        <taxon>Penicillium</taxon>
    </lineage>
</organism>
<evidence type="ECO:0000313" key="3">
    <source>
        <dbReference type="Proteomes" id="UP001215712"/>
    </source>
</evidence>
<dbReference type="AlphaFoldDB" id="A0AAD6MW33"/>
<accession>A0AAD6MW33</accession>
<feature type="compositionally biased region" description="Basic and acidic residues" evidence="1">
    <location>
        <begin position="1"/>
        <end position="12"/>
    </location>
</feature>
<gene>
    <name evidence="2" type="ORF">N7493_004956</name>
</gene>
<feature type="compositionally biased region" description="Polar residues" evidence="1">
    <location>
        <begin position="125"/>
        <end position="142"/>
    </location>
</feature>
<dbReference type="Proteomes" id="UP001215712">
    <property type="component" value="Unassembled WGS sequence"/>
</dbReference>
<reference evidence="2" key="2">
    <citation type="submission" date="2023-01" db="EMBL/GenBank/DDBJ databases">
        <authorList>
            <person name="Petersen C."/>
        </authorList>
    </citation>
    <scope>NUCLEOTIDE SEQUENCE</scope>
    <source>
        <strain evidence="2">IBT 17514</strain>
    </source>
</reference>
<sequence>MVSSKGIEECHSSTEWNSVSSTTNHATVKPLAALPGSWRWPDNSNSNHTRSLPAISDQEFDRSLRINENPTTYTLHPHPHPPTAMPLSDAVMKDTNSMEYAGHMAEEHCFIPARLPSPVSDNDDVTMSGSAPNEAGQVSYTRPSPRPTIPEVPVVRPLSPRHEDEATLVSQAQPRKKPTLIMGYRASCEKCRNKVPGHYSHLIL</sequence>
<comment type="caution">
    <text evidence="2">The sequence shown here is derived from an EMBL/GenBank/DDBJ whole genome shotgun (WGS) entry which is preliminary data.</text>
</comment>
<reference evidence="2" key="1">
    <citation type="journal article" date="2023" name="IMA Fungus">
        <title>Comparative genomic study of the Penicillium genus elucidates a diverse pangenome and 15 lateral gene transfer events.</title>
        <authorList>
            <person name="Petersen C."/>
            <person name="Sorensen T."/>
            <person name="Nielsen M.R."/>
            <person name="Sondergaard T.E."/>
            <person name="Sorensen J.L."/>
            <person name="Fitzpatrick D.A."/>
            <person name="Frisvad J.C."/>
            <person name="Nielsen K.L."/>
        </authorList>
    </citation>
    <scope>NUCLEOTIDE SEQUENCE</scope>
    <source>
        <strain evidence="2">IBT 17514</strain>
    </source>
</reference>
<feature type="region of interest" description="Disordered" evidence="1">
    <location>
        <begin position="121"/>
        <end position="151"/>
    </location>
</feature>
<evidence type="ECO:0000256" key="1">
    <source>
        <dbReference type="SAM" id="MobiDB-lite"/>
    </source>
</evidence>
<feature type="compositionally biased region" description="Polar residues" evidence="1">
    <location>
        <begin position="13"/>
        <end position="23"/>
    </location>
</feature>
<keyword evidence="3" id="KW-1185">Reference proteome</keyword>
<proteinExistence type="predicted"/>
<protein>
    <submittedName>
        <fullName evidence="2">Uncharacterized protein</fullName>
    </submittedName>
</protein>
<dbReference type="EMBL" id="JAQJAN010000006">
    <property type="protein sequence ID" value="KAJ5727136.1"/>
    <property type="molecule type" value="Genomic_DNA"/>
</dbReference>
<feature type="region of interest" description="Disordered" evidence="1">
    <location>
        <begin position="1"/>
        <end position="23"/>
    </location>
</feature>
<evidence type="ECO:0000313" key="2">
    <source>
        <dbReference type="EMBL" id="KAJ5727136.1"/>
    </source>
</evidence>